<dbReference type="AlphaFoldDB" id="A0AAX3HN59"/>
<feature type="region of interest" description="Disordered" evidence="1">
    <location>
        <begin position="1"/>
        <end position="20"/>
    </location>
</feature>
<sequence length="111" mass="12897">MKEATESLPEQIKGTTPSHKLEDYTGTFEHPAYGTLQVYKQDDSLFVQFMEMKVQLHHHHYDIFSAKIDLFQMKMSLLFAYEMNVSGEFPSLQLHVPAMLSTQPLTFKKIK</sequence>
<dbReference type="Gene3D" id="2.40.128.600">
    <property type="match status" value="1"/>
</dbReference>
<reference evidence="3 4" key="1">
    <citation type="submission" date="2019-04" db="EMBL/GenBank/DDBJ databases">
        <authorList>
            <person name="Patino-Navarrete R."/>
            <person name="Patino Navarrete R."/>
        </authorList>
    </citation>
    <scope>NUCLEOTIDE SEQUENCE [LARGE SCALE GENOMIC DNA]</scope>
    <source>
        <strain evidence="3">Bacillus thuringiensis strain AR23</strain>
    </source>
</reference>
<protein>
    <recommendedName>
        <fullName evidence="2">Peptidase S12 Pab87-related C-terminal domain-containing protein</fullName>
    </recommendedName>
</protein>
<dbReference type="Pfam" id="PF11954">
    <property type="entry name" value="DUF3471"/>
    <property type="match status" value="1"/>
</dbReference>
<dbReference type="EMBL" id="CAAKHA010000016">
    <property type="protein sequence ID" value="VIJ03939.1"/>
    <property type="molecule type" value="Genomic_DNA"/>
</dbReference>
<gene>
    <name evidence="3" type="ORF">BTAR23_AR23_02197</name>
</gene>
<evidence type="ECO:0000259" key="2">
    <source>
        <dbReference type="Pfam" id="PF11954"/>
    </source>
</evidence>
<evidence type="ECO:0000313" key="3">
    <source>
        <dbReference type="EMBL" id="VIJ03939.1"/>
    </source>
</evidence>
<dbReference type="InterPro" id="IPR021860">
    <property type="entry name" value="Peptidase_S12_Pab87-rel_C"/>
</dbReference>
<evidence type="ECO:0000313" key="4">
    <source>
        <dbReference type="Proteomes" id="UP000508034"/>
    </source>
</evidence>
<dbReference type="Proteomes" id="UP000508034">
    <property type="component" value="Unassembled WGS sequence"/>
</dbReference>
<accession>A0AAX3HN59</accession>
<evidence type="ECO:0000256" key="1">
    <source>
        <dbReference type="SAM" id="MobiDB-lite"/>
    </source>
</evidence>
<comment type="caution">
    <text evidence="3">The sequence shown here is derived from an EMBL/GenBank/DDBJ whole genome shotgun (WGS) entry which is preliminary data.</text>
</comment>
<proteinExistence type="predicted"/>
<feature type="domain" description="Peptidase S12 Pab87-related C-terminal" evidence="2">
    <location>
        <begin position="11"/>
        <end position="108"/>
    </location>
</feature>
<organism evidence="3 4">
    <name type="scientific">Bacillus thuringiensis subsp. israelensis</name>
    <dbReference type="NCBI Taxonomy" id="1430"/>
    <lineage>
        <taxon>Bacteria</taxon>
        <taxon>Bacillati</taxon>
        <taxon>Bacillota</taxon>
        <taxon>Bacilli</taxon>
        <taxon>Bacillales</taxon>
        <taxon>Bacillaceae</taxon>
        <taxon>Bacillus</taxon>
        <taxon>Bacillus cereus group</taxon>
    </lineage>
</organism>
<name>A0AAX3HN59_BACTI</name>